<dbReference type="InterPro" id="IPR011009">
    <property type="entry name" value="Kinase-like_dom_sf"/>
</dbReference>
<sequence length="197" mass="22317">PVATAKRIVKQTLLALDYLHRECGLVHTDVKPDNTLICVDHMDEALTRLLQEIPSASYEPRLEPDLSPHPIITVKSQPLSNFGFREDASNLNICLIDYGHATPIREHLLEKVQPTLLRAPEIILSHVWSTPIDIWSVGCLVFGHLSGAALFKLWESSSMSMDNVHLQQILELTGHFQPSFLEGCCRRADFFDQQRRL</sequence>
<evidence type="ECO:0000256" key="3">
    <source>
        <dbReference type="ARBA" id="ARBA00022679"/>
    </source>
</evidence>
<keyword evidence="6" id="KW-0067">ATP-binding</keyword>
<dbReference type="EMBL" id="JABBWM010000001">
    <property type="protein sequence ID" value="KAG2120501.1"/>
    <property type="molecule type" value="Genomic_DNA"/>
</dbReference>
<dbReference type="PROSITE" id="PS00108">
    <property type="entry name" value="PROTEIN_KINASE_ST"/>
    <property type="match status" value="1"/>
</dbReference>
<dbReference type="GO" id="GO:0050684">
    <property type="term" value="P:regulation of mRNA processing"/>
    <property type="evidence" value="ECO:0007669"/>
    <property type="project" value="TreeGrafter"/>
</dbReference>
<protein>
    <recommendedName>
        <fullName evidence="1">non-specific serine/threonine protein kinase</fullName>
        <ecNumber evidence="1">2.7.11.1</ecNumber>
    </recommendedName>
</protein>
<dbReference type="GO" id="GO:0004674">
    <property type="term" value="F:protein serine/threonine kinase activity"/>
    <property type="evidence" value="ECO:0007669"/>
    <property type="project" value="UniProtKB-KW"/>
</dbReference>
<comment type="caution">
    <text evidence="10">The sequence shown here is derived from an EMBL/GenBank/DDBJ whole genome shotgun (WGS) entry which is preliminary data.</text>
</comment>
<dbReference type="EC" id="2.7.11.1" evidence="1"/>
<comment type="catalytic activity">
    <reaction evidence="7">
        <text>L-threonyl-[protein] + ATP = O-phospho-L-threonyl-[protein] + ADP + H(+)</text>
        <dbReference type="Rhea" id="RHEA:46608"/>
        <dbReference type="Rhea" id="RHEA-COMP:11060"/>
        <dbReference type="Rhea" id="RHEA-COMP:11605"/>
        <dbReference type="ChEBI" id="CHEBI:15378"/>
        <dbReference type="ChEBI" id="CHEBI:30013"/>
        <dbReference type="ChEBI" id="CHEBI:30616"/>
        <dbReference type="ChEBI" id="CHEBI:61977"/>
        <dbReference type="ChEBI" id="CHEBI:456216"/>
        <dbReference type="EC" id="2.7.11.1"/>
    </reaction>
</comment>
<dbReference type="AlphaFoldDB" id="A0A9P7K0U9"/>
<dbReference type="GO" id="GO:0000245">
    <property type="term" value="P:spliceosomal complex assembly"/>
    <property type="evidence" value="ECO:0007669"/>
    <property type="project" value="TreeGrafter"/>
</dbReference>
<feature type="non-terminal residue" evidence="10">
    <location>
        <position position="197"/>
    </location>
</feature>
<dbReference type="GO" id="GO:0005737">
    <property type="term" value="C:cytoplasm"/>
    <property type="evidence" value="ECO:0007669"/>
    <property type="project" value="TreeGrafter"/>
</dbReference>
<gene>
    <name evidence="10" type="ORF">F5147DRAFT_562395</name>
</gene>
<dbReference type="PANTHER" id="PTHR47634:SF9">
    <property type="entry name" value="PROTEIN KINASE DOMAIN-CONTAINING PROTEIN-RELATED"/>
    <property type="match status" value="1"/>
</dbReference>
<dbReference type="InterPro" id="IPR051334">
    <property type="entry name" value="SRPK"/>
</dbReference>
<reference evidence="10" key="1">
    <citation type="journal article" date="2020" name="New Phytol.">
        <title>Comparative genomics reveals dynamic genome evolution in host specialist ectomycorrhizal fungi.</title>
        <authorList>
            <person name="Lofgren L.A."/>
            <person name="Nguyen N.H."/>
            <person name="Vilgalys R."/>
            <person name="Ruytinx J."/>
            <person name="Liao H.L."/>
            <person name="Branco S."/>
            <person name="Kuo A."/>
            <person name="LaButti K."/>
            <person name="Lipzen A."/>
            <person name="Andreopoulos W."/>
            <person name="Pangilinan J."/>
            <person name="Riley R."/>
            <person name="Hundley H."/>
            <person name="Na H."/>
            <person name="Barry K."/>
            <person name="Grigoriev I.V."/>
            <person name="Stajich J.E."/>
            <person name="Kennedy P.G."/>
        </authorList>
    </citation>
    <scope>NUCLEOTIDE SEQUENCE</scope>
    <source>
        <strain evidence="10">FC423</strain>
    </source>
</reference>
<dbReference type="Gene3D" id="1.10.510.10">
    <property type="entry name" value="Transferase(Phosphotransferase) domain 1"/>
    <property type="match status" value="1"/>
</dbReference>
<keyword evidence="11" id="KW-1185">Reference proteome</keyword>
<evidence type="ECO:0000259" key="9">
    <source>
        <dbReference type="PROSITE" id="PS50011"/>
    </source>
</evidence>
<evidence type="ECO:0000313" key="10">
    <source>
        <dbReference type="EMBL" id="KAG2120501.1"/>
    </source>
</evidence>
<evidence type="ECO:0000256" key="6">
    <source>
        <dbReference type="ARBA" id="ARBA00022840"/>
    </source>
</evidence>
<dbReference type="GO" id="GO:0005524">
    <property type="term" value="F:ATP binding"/>
    <property type="evidence" value="ECO:0007669"/>
    <property type="project" value="UniProtKB-KW"/>
</dbReference>
<dbReference type="PROSITE" id="PS50011">
    <property type="entry name" value="PROTEIN_KINASE_DOM"/>
    <property type="match status" value="1"/>
</dbReference>
<dbReference type="GO" id="GO:0005634">
    <property type="term" value="C:nucleus"/>
    <property type="evidence" value="ECO:0007669"/>
    <property type="project" value="TreeGrafter"/>
</dbReference>
<proteinExistence type="predicted"/>
<dbReference type="Proteomes" id="UP000823399">
    <property type="component" value="Unassembled WGS sequence"/>
</dbReference>
<keyword evidence="3" id="KW-0808">Transferase</keyword>
<keyword evidence="4" id="KW-0547">Nucleotide-binding</keyword>
<dbReference type="InterPro" id="IPR000719">
    <property type="entry name" value="Prot_kinase_dom"/>
</dbReference>
<dbReference type="RefSeq" id="XP_041299877.1">
    <property type="nucleotide sequence ID" value="XM_041430616.1"/>
</dbReference>
<evidence type="ECO:0000256" key="1">
    <source>
        <dbReference type="ARBA" id="ARBA00012513"/>
    </source>
</evidence>
<evidence type="ECO:0000256" key="8">
    <source>
        <dbReference type="ARBA" id="ARBA00048679"/>
    </source>
</evidence>
<comment type="catalytic activity">
    <reaction evidence="8">
        <text>L-seryl-[protein] + ATP = O-phospho-L-seryl-[protein] + ADP + H(+)</text>
        <dbReference type="Rhea" id="RHEA:17989"/>
        <dbReference type="Rhea" id="RHEA-COMP:9863"/>
        <dbReference type="Rhea" id="RHEA-COMP:11604"/>
        <dbReference type="ChEBI" id="CHEBI:15378"/>
        <dbReference type="ChEBI" id="CHEBI:29999"/>
        <dbReference type="ChEBI" id="CHEBI:30616"/>
        <dbReference type="ChEBI" id="CHEBI:83421"/>
        <dbReference type="ChEBI" id="CHEBI:456216"/>
        <dbReference type="EC" id="2.7.11.1"/>
    </reaction>
</comment>
<evidence type="ECO:0000313" key="11">
    <source>
        <dbReference type="Proteomes" id="UP000823399"/>
    </source>
</evidence>
<dbReference type="Pfam" id="PF00069">
    <property type="entry name" value="Pkinase"/>
    <property type="match status" value="1"/>
</dbReference>
<dbReference type="PANTHER" id="PTHR47634">
    <property type="entry name" value="PROTEIN KINASE DOMAIN-CONTAINING PROTEIN-RELATED"/>
    <property type="match status" value="1"/>
</dbReference>
<dbReference type="SUPFAM" id="SSF56112">
    <property type="entry name" value="Protein kinase-like (PK-like)"/>
    <property type="match status" value="1"/>
</dbReference>
<evidence type="ECO:0000256" key="2">
    <source>
        <dbReference type="ARBA" id="ARBA00022527"/>
    </source>
</evidence>
<keyword evidence="5 10" id="KW-0418">Kinase</keyword>
<dbReference type="OrthoDB" id="5979581at2759"/>
<accession>A0A9P7K0U9</accession>
<name>A0A9P7K0U9_9AGAM</name>
<evidence type="ECO:0000256" key="7">
    <source>
        <dbReference type="ARBA" id="ARBA00047899"/>
    </source>
</evidence>
<organism evidence="10 11">
    <name type="scientific">Suillus discolor</name>
    <dbReference type="NCBI Taxonomy" id="1912936"/>
    <lineage>
        <taxon>Eukaryota</taxon>
        <taxon>Fungi</taxon>
        <taxon>Dikarya</taxon>
        <taxon>Basidiomycota</taxon>
        <taxon>Agaricomycotina</taxon>
        <taxon>Agaricomycetes</taxon>
        <taxon>Agaricomycetidae</taxon>
        <taxon>Boletales</taxon>
        <taxon>Suillineae</taxon>
        <taxon>Suillaceae</taxon>
        <taxon>Suillus</taxon>
    </lineage>
</organism>
<dbReference type="InterPro" id="IPR008271">
    <property type="entry name" value="Ser/Thr_kinase_AS"/>
</dbReference>
<feature type="domain" description="Protein kinase" evidence="9">
    <location>
        <begin position="1"/>
        <end position="197"/>
    </location>
</feature>
<evidence type="ECO:0000256" key="4">
    <source>
        <dbReference type="ARBA" id="ARBA00022741"/>
    </source>
</evidence>
<dbReference type="GeneID" id="64692875"/>
<evidence type="ECO:0000256" key="5">
    <source>
        <dbReference type="ARBA" id="ARBA00022777"/>
    </source>
</evidence>
<keyword evidence="2" id="KW-0723">Serine/threonine-protein kinase</keyword>